<name>A0AC58LY33_CASCN</name>
<proteinExistence type="predicted"/>
<protein>
    <submittedName>
        <fullName evidence="2">AP-4 complex subunit epsilon-1 isoform X2</fullName>
    </submittedName>
</protein>
<dbReference type="Proteomes" id="UP001732720">
    <property type="component" value="Chromosome 2"/>
</dbReference>
<keyword evidence="1" id="KW-1185">Reference proteome</keyword>
<evidence type="ECO:0000313" key="1">
    <source>
        <dbReference type="Proteomes" id="UP001732720"/>
    </source>
</evidence>
<accession>A0AC58LY33</accession>
<dbReference type="RefSeq" id="XP_073922040.1">
    <property type="nucleotide sequence ID" value="XM_074065939.1"/>
</dbReference>
<evidence type="ECO:0000313" key="2">
    <source>
        <dbReference type="RefSeq" id="XP_073922040.1"/>
    </source>
</evidence>
<sequence>MSDIVEKTLTALPGLFLQNQPAAGPTAAKTSLSSRLGGLIRGITALTSKHEEEKLIQQELNCLKATISAPTTTPKMMKECMVRLIYCEMLGYDASFGYIHAIKLAQQGTLLEKRVGYLAVSLFLHESHELLLLLVNTVVKDLQSTNLVEVCMALTIVSQIFPREMIPAVLPLIEDKLQHSKEIIRRKTVLALYKFHLIAPNQVQHIHIKFRKALCDRDVGVMAASLHIYLRLIKENSSGYKDLTGSFVTILKQVVGGKLPVDFNYHSVPAPWLQIQLLRILGLLGKDDQRTSELMYDVLDESLRRAELNHNVTYAILFECVHTVYSIYPKSELLEKAAKCIGKFVLSSKINLKYLGLKALTYVIQQDPTLALQHQMTIIECLDHPDPIIKRETLELLYRITNAQNVTVIVQKMLEYLHQSKEEYIIVNLVGKIAELAEKYAPDNAWFIQTMNAVFSVGGDVIHPDIPNNFLRLLAEGFDDETEDQQLRVYAVQSYLTLLDMENVFYPQRFLQVMSWVLGEYSYLLHKEAPEEVITRLYKLLMNDSISSETKAWLIAAVTKLTPQAHSSNIVERLIQEFTVSLNTCMRQHAFELKHLHENVEAMKSLFPVDKSCEDMVVDASLSFLDGFVAEGLSRGAAPYKPPHQRQEEKLSQEKVLNFEPYGLSFSSSGFTGRQSPAGISLGSDISGNSAETGLKETNSLKLEGIKKLWGKEGYLPRKESKTGDEAEALPIPPESAIMDNLDQVIRKKDQVFTQSKEEKDKQLLASSLFVGLGSENTINLLGKADMMSHKFRRKPKVKEAKNEEAASAHDMRSSSLSSLSNVAYEDDDYLNTLQDRGDKELKIFSPSSELLDSESLTELPLVEKLSNCSLAATSLFADNNMEIFHPPSSITASDAKEITLASSLLEGSTEYMHSSLLEIIEQPGCCLPTMDAESTANFQYNVQMEKPFTEGTISGFITYQMMDMHSVQLRFSMNLLLLDFIRPLKISTEDFGKLWLSFANDVKQNIKTSESQASLPSALKPLQQKLRLHVIDVIGNEGLLACQRLPSIPCLLHCRVHADTLTLWFRSSCSTLPYYLSYQCQKVMEGA</sequence>
<gene>
    <name evidence="2" type="primary">Ap4e1</name>
</gene>
<organism evidence="1 2">
    <name type="scientific">Castor canadensis</name>
    <name type="common">American beaver</name>
    <dbReference type="NCBI Taxonomy" id="51338"/>
    <lineage>
        <taxon>Eukaryota</taxon>
        <taxon>Metazoa</taxon>
        <taxon>Chordata</taxon>
        <taxon>Craniata</taxon>
        <taxon>Vertebrata</taxon>
        <taxon>Euteleostomi</taxon>
        <taxon>Mammalia</taxon>
        <taxon>Eutheria</taxon>
        <taxon>Euarchontoglires</taxon>
        <taxon>Glires</taxon>
        <taxon>Rodentia</taxon>
        <taxon>Castorimorpha</taxon>
        <taxon>Castoridae</taxon>
        <taxon>Castor</taxon>
    </lineage>
</organism>
<reference evidence="2" key="1">
    <citation type="submission" date="2025-08" db="UniProtKB">
        <authorList>
            <consortium name="RefSeq"/>
        </authorList>
    </citation>
    <scope>IDENTIFICATION</scope>
</reference>